<keyword evidence="3 10" id="KW-0813">Transport</keyword>
<comment type="subcellular location">
    <subcellularLocation>
        <location evidence="1">Cell inner membrane</location>
        <topology evidence="1">Single-pass membrane protein</topology>
    </subcellularLocation>
</comment>
<evidence type="ECO:0000256" key="4">
    <source>
        <dbReference type="ARBA" id="ARBA00022475"/>
    </source>
</evidence>
<dbReference type="Proteomes" id="UP001595904">
    <property type="component" value="Unassembled WGS sequence"/>
</dbReference>
<keyword evidence="4" id="KW-1003">Cell membrane</keyword>
<keyword evidence="6" id="KW-0812">Transmembrane</keyword>
<dbReference type="PIRSF" id="PIRSF015761">
    <property type="entry name" value="Protein_L"/>
    <property type="match status" value="1"/>
</dbReference>
<keyword evidence="7 10" id="KW-0653">Protein transport</keyword>
<evidence type="ECO:0000259" key="12">
    <source>
        <dbReference type="Pfam" id="PF12693"/>
    </source>
</evidence>
<feature type="domain" description="GspL periplasmic" evidence="12">
    <location>
        <begin position="268"/>
        <end position="419"/>
    </location>
</feature>
<evidence type="ECO:0000256" key="7">
    <source>
        <dbReference type="ARBA" id="ARBA00022927"/>
    </source>
</evidence>
<comment type="similarity">
    <text evidence="2 10">Belongs to the GSP L family.</text>
</comment>
<dbReference type="InterPro" id="IPR025691">
    <property type="entry name" value="GspL_pp_dom"/>
</dbReference>
<evidence type="ECO:0000313" key="13">
    <source>
        <dbReference type="EMBL" id="MFC4307538.1"/>
    </source>
</evidence>
<name>A0ABV8SLP5_9GAMM</name>
<accession>A0ABV8SLP5</accession>
<organism evidence="13 14">
    <name type="scientific">Steroidobacter flavus</name>
    <dbReference type="NCBI Taxonomy" id="1842136"/>
    <lineage>
        <taxon>Bacteria</taxon>
        <taxon>Pseudomonadati</taxon>
        <taxon>Pseudomonadota</taxon>
        <taxon>Gammaproteobacteria</taxon>
        <taxon>Steroidobacterales</taxon>
        <taxon>Steroidobacteraceae</taxon>
        <taxon>Steroidobacter</taxon>
    </lineage>
</organism>
<keyword evidence="14" id="KW-1185">Reference proteome</keyword>
<dbReference type="InterPro" id="IPR024230">
    <property type="entry name" value="GspL_cyto_dom"/>
</dbReference>
<keyword evidence="5" id="KW-0997">Cell inner membrane</keyword>
<keyword evidence="8" id="KW-1133">Transmembrane helix</keyword>
<evidence type="ECO:0000256" key="2">
    <source>
        <dbReference type="ARBA" id="ARBA00005318"/>
    </source>
</evidence>
<dbReference type="Gene3D" id="3.30.1360.100">
    <property type="entry name" value="General secretion pathway protein M, EpsM"/>
    <property type="match status" value="1"/>
</dbReference>
<dbReference type="CDD" id="cd24017">
    <property type="entry name" value="ASKHA_T2SSL_N"/>
    <property type="match status" value="1"/>
</dbReference>
<reference evidence="14" key="1">
    <citation type="journal article" date="2019" name="Int. J. Syst. Evol. Microbiol.">
        <title>The Global Catalogue of Microorganisms (GCM) 10K type strain sequencing project: providing services to taxonomists for standard genome sequencing and annotation.</title>
        <authorList>
            <consortium name="The Broad Institute Genomics Platform"/>
            <consortium name="The Broad Institute Genome Sequencing Center for Infectious Disease"/>
            <person name="Wu L."/>
            <person name="Ma J."/>
        </authorList>
    </citation>
    <scope>NUCLEOTIDE SEQUENCE [LARGE SCALE GENOMIC DNA]</scope>
    <source>
        <strain evidence="14">CGMCC 1.10759</strain>
    </source>
</reference>
<proteinExistence type="inferred from homology"/>
<dbReference type="NCBIfam" id="TIGR01709">
    <property type="entry name" value="typeII_sec_gspL"/>
    <property type="match status" value="1"/>
</dbReference>
<dbReference type="InterPro" id="IPR007812">
    <property type="entry name" value="T2SS_protein-GspL"/>
</dbReference>
<dbReference type="SUPFAM" id="SSF53067">
    <property type="entry name" value="Actin-like ATPase domain"/>
    <property type="match status" value="1"/>
</dbReference>
<evidence type="ECO:0000256" key="5">
    <source>
        <dbReference type="ARBA" id="ARBA00022519"/>
    </source>
</evidence>
<dbReference type="RefSeq" id="WP_380593890.1">
    <property type="nucleotide sequence ID" value="NZ_JBHSDU010000001.1"/>
</dbReference>
<evidence type="ECO:0000256" key="6">
    <source>
        <dbReference type="ARBA" id="ARBA00022692"/>
    </source>
</evidence>
<dbReference type="InterPro" id="IPR043129">
    <property type="entry name" value="ATPase_NBD"/>
</dbReference>
<evidence type="ECO:0000256" key="1">
    <source>
        <dbReference type="ARBA" id="ARBA00004377"/>
    </source>
</evidence>
<feature type="domain" description="GspL cytoplasmic actin-ATPase-like" evidence="11">
    <location>
        <begin position="21"/>
        <end position="260"/>
    </location>
</feature>
<sequence>MPELLVVRLHPVAAASPGESQTAPPQAEWLLVDSSGARRGNVSWGSLNDAAEQSRTHKTIVLVPGTDVLLAEPVLPVKSSGAKLAQVVPFALEEHLAVDVEDMHFAVGKRGSAAGTPVAAVARARMDEWVDLLKAVGLSTDTIYAETAVLPTVTGAVAVLIDGKRLYVRRENQPGTVIEVEPLIEALQMALASGEESREHVTIFVSEEDYERERELLEGLREFTASLQLKLLPDGPLPLLATNILHSGAVNLLQGPYAAKTKLNVSFAPWRYAAILAAVFVAAHVGVKSWQYFHYKKVESVLDAQIAETFQQALPGAPVPDPLEARRQVEQILGQLRGTGPTSGMLTTLAMLSEAMAQAPNTNIEALSYRNNVTDLRVLTPSVDSLDKIRQIAGERGVTAEIQSTNPRDQKVEGRLQFKKAGA</sequence>
<evidence type="ECO:0000256" key="3">
    <source>
        <dbReference type="ARBA" id="ARBA00022448"/>
    </source>
</evidence>
<protein>
    <recommendedName>
        <fullName evidence="10">Type II secretion system protein L</fullName>
        <shortName evidence="10">T2SS protein L</shortName>
    </recommendedName>
</protein>
<dbReference type="Gene3D" id="3.30.420.380">
    <property type="match status" value="1"/>
</dbReference>
<evidence type="ECO:0000256" key="9">
    <source>
        <dbReference type="ARBA" id="ARBA00023136"/>
    </source>
</evidence>
<gene>
    <name evidence="13" type="primary">gspL</name>
    <name evidence="13" type="ORF">ACFPN2_00450</name>
</gene>
<dbReference type="Pfam" id="PF05134">
    <property type="entry name" value="T2SSL"/>
    <property type="match status" value="1"/>
</dbReference>
<dbReference type="Pfam" id="PF12693">
    <property type="entry name" value="GspL_C"/>
    <property type="match status" value="1"/>
</dbReference>
<evidence type="ECO:0000256" key="8">
    <source>
        <dbReference type="ARBA" id="ARBA00022989"/>
    </source>
</evidence>
<evidence type="ECO:0000259" key="11">
    <source>
        <dbReference type="Pfam" id="PF05134"/>
    </source>
</evidence>
<dbReference type="EMBL" id="JBHSDU010000001">
    <property type="protein sequence ID" value="MFC4307538.1"/>
    <property type="molecule type" value="Genomic_DNA"/>
</dbReference>
<evidence type="ECO:0000313" key="14">
    <source>
        <dbReference type="Proteomes" id="UP001595904"/>
    </source>
</evidence>
<comment type="caution">
    <text evidence="13">The sequence shown here is derived from an EMBL/GenBank/DDBJ whole genome shotgun (WGS) entry which is preliminary data.</text>
</comment>
<evidence type="ECO:0000256" key="10">
    <source>
        <dbReference type="PIRNR" id="PIRNR015761"/>
    </source>
</evidence>
<keyword evidence="9" id="KW-0472">Membrane</keyword>
<comment type="function">
    <text evidence="10">Inner membrane component of the type II secretion system required for the energy-dependent secretion of extracellular factors such as proteases and toxins from the periplasm.</text>
</comment>